<protein>
    <recommendedName>
        <fullName evidence="2">Serine aminopeptidase S33 domain-containing protein</fullName>
    </recommendedName>
</protein>
<feature type="domain" description="Serine aminopeptidase S33" evidence="2">
    <location>
        <begin position="307"/>
        <end position="505"/>
    </location>
</feature>
<dbReference type="Pfam" id="PF12146">
    <property type="entry name" value="Hydrolase_4"/>
    <property type="match status" value="1"/>
</dbReference>
<dbReference type="SUPFAM" id="SSF53474">
    <property type="entry name" value="alpha/beta-Hydrolases"/>
    <property type="match status" value="1"/>
</dbReference>
<comment type="caution">
    <text evidence="3">The sequence shown here is derived from an EMBL/GenBank/DDBJ whole genome shotgun (WGS) entry which is preliminary data.</text>
</comment>
<reference evidence="3" key="1">
    <citation type="submission" date="2017-07" db="EMBL/GenBank/DDBJ databases">
        <title>Taro Niue Genome Assembly and Annotation.</title>
        <authorList>
            <person name="Atibalentja N."/>
            <person name="Keating K."/>
            <person name="Fields C.J."/>
        </authorList>
    </citation>
    <scope>NUCLEOTIDE SEQUENCE</scope>
    <source>
        <strain evidence="3">Niue_2</strain>
        <tissue evidence="3">Leaf</tissue>
    </source>
</reference>
<gene>
    <name evidence="3" type="ORF">Taro_031391</name>
</gene>
<dbReference type="PANTHER" id="PTHR11614">
    <property type="entry name" value="PHOSPHOLIPASE-RELATED"/>
    <property type="match status" value="1"/>
</dbReference>
<organism evidence="3 4">
    <name type="scientific">Colocasia esculenta</name>
    <name type="common">Wild taro</name>
    <name type="synonym">Arum esculentum</name>
    <dbReference type="NCBI Taxonomy" id="4460"/>
    <lineage>
        <taxon>Eukaryota</taxon>
        <taxon>Viridiplantae</taxon>
        <taxon>Streptophyta</taxon>
        <taxon>Embryophyta</taxon>
        <taxon>Tracheophyta</taxon>
        <taxon>Spermatophyta</taxon>
        <taxon>Magnoliopsida</taxon>
        <taxon>Liliopsida</taxon>
        <taxon>Araceae</taxon>
        <taxon>Aroideae</taxon>
        <taxon>Colocasieae</taxon>
        <taxon>Colocasia</taxon>
    </lineage>
</organism>
<keyword evidence="4" id="KW-1185">Reference proteome</keyword>
<dbReference type="AlphaFoldDB" id="A0A843VYX1"/>
<dbReference type="InterPro" id="IPR029058">
    <property type="entry name" value="AB_hydrolase_fold"/>
</dbReference>
<evidence type="ECO:0000256" key="1">
    <source>
        <dbReference type="SAM" id="MobiDB-lite"/>
    </source>
</evidence>
<dbReference type="EMBL" id="NMUH01002223">
    <property type="protein sequence ID" value="MQL98680.1"/>
    <property type="molecule type" value="Genomic_DNA"/>
</dbReference>
<dbReference type="InterPro" id="IPR051044">
    <property type="entry name" value="MAG_DAG_Lipase"/>
</dbReference>
<dbReference type="InterPro" id="IPR022742">
    <property type="entry name" value="Hydrolase_4"/>
</dbReference>
<evidence type="ECO:0000259" key="2">
    <source>
        <dbReference type="Pfam" id="PF12146"/>
    </source>
</evidence>
<feature type="region of interest" description="Disordered" evidence="1">
    <location>
        <begin position="116"/>
        <end position="144"/>
    </location>
</feature>
<evidence type="ECO:0000313" key="3">
    <source>
        <dbReference type="EMBL" id="MQL98680.1"/>
    </source>
</evidence>
<proteinExistence type="predicted"/>
<dbReference type="Proteomes" id="UP000652761">
    <property type="component" value="Unassembled WGS sequence"/>
</dbReference>
<feature type="compositionally biased region" description="Basic and acidic residues" evidence="1">
    <location>
        <begin position="127"/>
        <end position="137"/>
    </location>
</feature>
<evidence type="ECO:0000313" key="4">
    <source>
        <dbReference type="Proteomes" id="UP000652761"/>
    </source>
</evidence>
<accession>A0A843VYX1</accession>
<name>A0A843VYX1_COLES</name>
<dbReference type="OrthoDB" id="2498029at2759"/>
<dbReference type="Gene3D" id="3.40.50.1820">
    <property type="entry name" value="alpha/beta hydrolase"/>
    <property type="match status" value="1"/>
</dbReference>
<sequence length="528" mass="57244">MLSIGTSLPANGTRLGLVISDHFDEKAWKRRRCQQQRYLGLSERRKQAAAMVEPVMRAGPSALPAPLMLTSGASGRVSALLSLCALRSFLLLVVHGVVLVLLAPFQSLASMRFVSRAGPTPSGGSSEKTRGDEKQLEGSRAGKKGSAAPVVVRVPAAMVPRRAVVPLEAAARRALAIKRMAVEEEGGEQGRSKKDYALLVTARGDTLFTRSWSPVTASPKGVVVLLHGLNEHSFLFHGMQNPPGSAESARSGSGLAMADLADLGWIGIRMNLRIRSLRFKKEVHWMKHAYQEEWVCVINEGSLAKRHGGSDGLHGYVHSLDYAVSDTKAFLEKVLEENPGLPCFCFGHSTGAAIILKAVLDPKIESLVQGIVLTSPALRVQPSHPIVAVMAPLISFLLPRYQFGAADKKGMPVCRDPAALLAKYSDPLVYTGSIRVRTGYEILRITSHLQQNLKRVNVPFRVLHGTDDTVTDPEATKLLYGEACSRDKSIKLYEGLLHDLLFEPEGKDIADDIVGWLSSRAEVSSTAD</sequence>